<evidence type="ECO:0000313" key="1">
    <source>
        <dbReference type="Ensembl" id="ENSSSCP00000078614.1"/>
    </source>
</evidence>
<evidence type="ECO:0000313" key="2">
    <source>
        <dbReference type="Proteomes" id="UP000008227"/>
    </source>
</evidence>
<protein>
    <submittedName>
        <fullName evidence="1">Uncharacterized protein</fullName>
    </submittedName>
</protein>
<reference evidence="1" key="2">
    <citation type="submission" date="2025-08" db="UniProtKB">
        <authorList>
            <consortium name="Ensembl"/>
        </authorList>
    </citation>
    <scope>IDENTIFICATION</scope>
</reference>
<organism evidence="1 2">
    <name type="scientific">Sus scrofa</name>
    <name type="common">Pig</name>
    <dbReference type="NCBI Taxonomy" id="9823"/>
    <lineage>
        <taxon>Eukaryota</taxon>
        <taxon>Metazoa</taxon>
        <taxon>Chordata</taxon>
        <taxon>Craniata</taxon>
        <taxon>Vertebrata</taxon>
        <taxon>Euteleostomi</taxon>
        <taxon>Mammalia</taxon>
        <taxon>Eutheria</taxon>
        <taxon>Laurasiatheria</taxon>
        <taxon>Artiodactyla</taxon>
        <taxon>Suina</taxon>
        <taxon>Suidae</taxon>
        <taxon>Sus</taxon>
    </lineage>
</organism>
<dbReference type="Ensembl" id="ENSSSCT00000095220.1">
    <property type="protein sequence ID" value="ENSSSCP00000078614.1"/>
    <property type="gene ID" value="ENSSSCG00000053889.1"/>
</dbReference>
<keyword evidence="2" id="KW-1185">Reference proteome</keyword>
<dbReference type="AlphaFoldDB" id="A0A8W4FH16"/>
<sequence length="109" mass="12794">NNNNKKQKVYRQCWRGCGEKATLLRCWWEYKLVQPLWKTVWRFLKKLKIELPFDPIIPLLGVYPEKTMTKKIHVGVPVVAQWLTNLTRNHEVAGSVPGLAQWVNDLVLL</sequence>
<proteinExistence type="predicted"/>
<dbReference type="GeneTree" id="ENSGT01150000287040"/>
<name>A0A8W4FH16_PIG</name>
<accession>A0A8W4FH16</accession>
<reference evidence="1" key="1">
    <citation type="journal article" date="2020" name="Gigascience">
        <title>An improved pig reference genome sequence to enable pig genetics and genomics research.</title>
        <authorList>
            <person name="Warr A."/>
            <person name="Affara N."/>
            <person name="Aken B."/>
            <person name="Beiki H."/>
            <person name="Bickhart D.M."/>
            <person name="Billis K."/>
            <person name="Chow W."/>
            <person name="Eory L."/>
            <person name="Finlayson H.A."/>
            <person name="Flicek P."/>
            <person name="Giron C.G."/>
            <person name="Griffin D.K."/>
            <person name="Hall R."/>
            <person name="Hannum G."/>
            <person name="Hourlier T."/>
            <person name="Howe K."/>
            <person name="Hume D.A."/>
            <person name="Izuogu O."/>
            <person name="Kim K."/>
            <person name="Koren S."/>
            <person name="Liu H."/>
            <person name="Manchanda N."/>
            <person name="Martin F.J."/>
            <person name="Nonneman D.J."/>
            <person name="O'Connor R.E."/>
            <person name="Phillippy A.M."/>
            <person name="Rohrer G.A."/>
            <person name="Rosen B.D."/>
            <person name="Rund L.A."/>
            <person name="Sargent C.A."/>
            <person name="Schook L.B."/>
            <person name="Schroeder S.G."/>
            <person name="Schwartz A.S."/>
            <person name="Skinner B.M."/>
            <person name="Talbot R."/>
            <person name="Tseng E."/>
            <person name="Tuggle C.K."/>
            <person name="Watson M."/>
            <person name="Smith T.P.L."/>
            <person name="Archibald A.L."/>
        </authorList>
    </citation>
    <scope>NUCLEOTIDE SEQUENCE [LARGE SCALE GENOMIC DNA]</scope>
    <source>
        <strain evidence="1">Duroc</strain>
    </source>
</reference>
<reference evidence="1" key="3">
    <citation type="submission" date="2025-09" db="UniProtKB">
        <authorList>
            <consortium name="Ensembl"/>
        </authorList>
    </citation>
    <scope>IDENTIFICATION</scope>
</reference>
<dbReference type="Proteomes" id="UP000008227">
    <property type="component" value="Chromosome 12"/>
</dbReference>